<keyword evidence="1" id="KW-0614">Plasmid</keyword>
<organism evidence="1 2">
    <name type="scientific">Streptomyces griseofuscus</name>
    <dbReference type="NCBI Taxonomy" id="146922"/>
    <lineage>
        <taxon>Bacteria</taxon>
        <taxon>Bacillati</taxon>
        <taxon>Actinomycetota</taxon>
        <taxon>Actinomycetes</taxon>
        <taxon>Kitasatosporales</taxon>
        <taxon>Streptomycetaceae</taxon>
        <taxon>Streptomyces</taxon>
    </lineage>
</organism>
<accession>A0A7H1QDH5</accession>
<dbReference type="KEGG" id="sgf:HEP81_08127"/>
<gene>
    <name evidence="1" type="ORF">HEP81_08127</name>
</gene>
<dbReference type="Proteomes" id="UP000516422">
    <property type="component" value="Plasmid pSGRIFU3"/>
</dbReference>
<evidence type="ECO:0000313" key="2">
    <source>
        <dbReference type="Proteomes" id="UP000516422"/>
    </source>
</evidence>
<dbReference type="RefSeq" id="WP_037664067.1">
    <property type="nucleotide sequence ID" value="NZ_CP051009.1"/>
</dbReference>
<proteinExistence type="predicted"/>
<reference evidence="1 2" key="1">
    <citation type="submission" date="2020-04" db="EMBL/GenBank/DDBJ databases">
        <title>Characterization and engineering of Streptomyces griseofuscus DSM40191 as a potential heterologous host for expression of BGCs.</title>
        <authorList>
            <person name="Gren T."/>
            <person name="Whitford C.M."/>
            <person name="Mohite O.S."/>
            <person name="Joergensen T.S."/>
            <person name="Nielsen J.B."/>
            <person name="Lee S.Y."/>
            <person name="Weber T."/>
        </authorList>
    </citation>
    <scope>NUCLEOTIDE SEQUENCE [LARGE SCALE GENOMIC DNA]</scope>
    <source>
        <strain evidence="1 2">DSM 40191</strain>
        <plasmid evidence="1 2">pSGRIFU3</plasmid>
    </source>
</reference>
<protein>
    <submittedName>
        <fullName evidence="1">Uncharacterized protein</fullName>
    </submittedName>
</protein>
<dbReference type="EMBL" id="CP051009">
    <property type="protein sequence ID" value="QNT98355.1"/>
    <property type="molecule type" value="Genomic_DNA"/>
</dbReference>
<geneLocation type="plasmid" evidence="1 2">
    <name>pSGRIFU3</name>
</geneLocation>
<name>A0A7H1QDH5_9ACTN</name>
<evidence type="ECO:0000313" key="1">
    <source>
        <dbReference type="EMBL" id="QNT98355.1"/>
    </source>
</evidence>
<dbReference type="GeneID" id="91467591"/>
<dbReference type="AlphaFoldDB" id="A0A7H1QDH5"/>
<sequence>MTVRVTKIAGHKAEITWEPGDDPHGYLNSMVDGDHIESALAALGTTEGLAPDGESLAVLTGQVTELARLLERRAAALVVQLRDEHSMSWPQIANRVLGDADKHSSVRRMYDSGRRHLGR</sequence>